<dbReference type="OrthoDB" id="4981788at2"/>
<dbReference type="RefSeq" id="WP_141917808.1">
    <property type="nucleotide sequence ID" value="NZ_BAAAYS010000028.1"/>
</dbReference>
<comment type="caution">
    <text evidence="2">The sequence shown here is derived from an EMBL/GenBank/DDBJ whole genome shotgun (WGS) entry which is preliminary data.</text>
</comment>
<dbReference type="AlphaFoldDB" id="A0A543HZ59"/>
<name>A0A543HZ59_9MICO</name>
<evidence type="ECO:0000256" key="1">
    <source>
        <dbReference type="SAM" id="Phobius"/>
    </source>
</evidence>
<keyword evidence="1" id="KW-1133">Transmembrane helix</keyword>
<feature type="transmembrane region" description="Helical" evidence="1">
    <location>
        <begin position="7"/>
        <end position="25"/>
    </location>
</feature>
<keyword evidence="1" id="KW-0812">Transmembrane</keyword>
<gene>
    <name evidence="2" type="ORF">FB466_1902</name>
</gene>
<evidence type="ECO:0000313" key="3">
    <source>
        <dbReference type="Proteomes" id="UP000318331"/>
    </source>
</evidence>
<dbReference type="InterPro" id="IPR025323">
    <property type="entry name" value="DUF4229"/>
</dbReference>
<keyword evidence="3" id="KW-1185">Reference proteome</keyword>
<sequence length="119" mass="13326">MNSRKTWVLYTFARLAFFVVPLLVLNYVVGFQLWVAAIVATIIATALSVIFLRRVREDASASIYEWRNRDRTEDDIAEDDILDATGVERITISDDEEVGSAALRSAAARDSSTDPADER</sequence>
<dbReference type="Proteomes" id="UP000318331">
    <property type="component" value="Unassembled WGS sequence"/>
</dbReference>
<proteinExistence type="predicted"/>
<dbReference type="Pfam" id="PF14012">
    <property type="entry name" value="DUF4229"/>
    <property type="match status" value="1"/>
</dbReference>
<evidence type="ECO:0000313" key="2">
    <source>
        <dbReference type="EMBL" id="TQM63632.1"/>
    </source>
</evidence>
<accession>A0A543HZ59</accession>
<feature type="transmembrane region" description="Helical" evidence="1">
    <location>
        <begin position="31"/>
        <end position="52"/>
    </location>
</feature>
<dbReference type="EMBL" id="VFPN01000002">
    <property type="protein sequence ID" value="TQM63632.1"/>
    <property type="molecule type" value="Genomic_DNA"/>
</dbReference>
<reference evidence="2 3" key="1">
    <citation type="submission" date="2019-06" db="EMBL/GenBank/DDBJ databases">
        <title>Sequencing the genomes of 1000 actinobacteria strains.</title>
        <authorList>
            <person name="Klenk H.-P."/>
        </authorList>
    </citation>
    <scope>NUCLEOTIDE SEQUENCE [LARGE SCALE GENOMIC DNA]</scope>
    <source>
        <strain evidence="2 3">DSM 18031</strain>
    </source>
</reference>
<organism evidence="2 3">
    <name type="scientific">Klugiella xanthotipulae</name>
    <dbReference type="NCBI Taxonomy" id="244735"/>
    <lineage>
        <taxon>Bacteria</taxon>
        <taxon>Bacillati</taxon>
        <taxon>Actinomycetota</taxon>
        <taxon>Actinomycetes</taxon>
        <taxon>Micrococcales</taxon>
        <taxon>Microbacteriaceae</taxon>
        <taxon>Klugiella</taxon>
    </lineage>
</organism>
<keyword evidence="1" id="KW-0472">Membrane</keyword>
<protein>
    <submittedName>
        <fullName evidence="2">Uncharacterized protein DUF4229</fullName>
    </submittedName>
</protein>